<evidence type="ECO:0000313" key="1">
    <source>
        <dbReference type="EMBL" id="CAD8894531.1"/>
    </source>
</evidence>
<name>A0A7S1BQ19_9STRA</name>
<gene>
    <name evidence="1" type="ORF">CHYS00102_LOCUS21745</name>
</gene>
<reference evidence="1" key="1">
    <citation type="submission" date="2021-01" db="EMBL/GenBank/DDBJ databases">
        <authorList>
            <person name="Corre E."/>
            <person name="Pelletier E."/>
            <person name="Niang G."/>
            <person name="Scheremetjew M."/>
            <person name="Finn R."/>
            <person name="Kale V."/>
            <person name="Holt S."/>
            <person name="Cochrane G."/>
            <person name="Meng A."/>
            <person name="Brown T."/>
            <person name="Cohen L."/>
        </authorList>
    </citation>
    <scope>NUCLEOTIDE SEQUENCE</scope>
    <source>
        <strain evidence="1">308</strain>
    </source>
</reference>
<sequence length="119" mass="13466">MPSDNHNKGKKIAFTEFHHTSEPSAYLGDELSSRNNNLFRSVDHFTATHRRGECHIYKNGARGRPKRGLLSPTAPLHRVLLFLQNGPIIRPCSLPTPTVPSPYISVHQLRSIQSRRTKC</sequence>
<dbReference type="AlphaFoldDB" id="A0A7S1BQ19"/>
<accession>A0A7S1BQ19</accession>
<protein>
    <submittedName>
        <fullName evidence="1">Uncharacterized protein</fullName>
    </submittedName>
</protein>
<organism evidence="1">
    <name type="scientific">Corethron hystrix</name>
    <dbReference type="NCBI Taxonomy" id="216773"/>
    <lineage>
        <taxon>Eukaryota</taxon>
        <taxon>Sar</taxon>
        <taxon>Stramenopiles</taxon>
        <taxon>Ochrophyta</taxon>
        <taxon>Bacillariophyta</taxon>
        <taxon>Coscinodiscophyceae</taxon>
        <taxon>Corethrophycidae</taxon>
        <taxon>Corethrales</taxon>
        <taxon>Corethraceae</taxon>
        <taxon>Corethron</taxon>
    </lineage>
</organism>
<dbReference type="EMBL" id="HBFR01029877">
    <property type="protein sequence ID" value="CAD8894531.1"/>
    <property type="molecule type" value="Transcribed_RNA"/>
</dbReference>
<proteinExistence type="predicted"/>